<reference evidence="3 4" key="1">
    <citation type="submission" date="2018-06" db="EMBL/GenBank/DDBJ databases">
        <authorList>
            <consortium name="Pathogen Informatics"/>
            <person name="Doyle S."/>
        </authorList>
    </citation>
    <scope>NUCLEOTIDE SEQUENCE [LARGE SCALE GENOMIC DNA]</scope>
    <source>
        <strain evidence="3 4">NCTC11661</strain>
    </source>
</reference>
<evidence type="ECO:0000313" key="3">
    <source>
        <dbReference type="EMBL" id="SUV52794.1"/>
    </source>
</evidence>
<dbReference type="Pfam" id="PF18962">
    <property type="entry name" value="Por_Secre_tail"/>
    <property type="match status" value="1"/>
</dbReference>
<evidence type="ECO:0000259" key="2">
    <source>
        <dbReference type="Pfam" id="PF18962"/>
    </source>
</evidence>
<organism evidence="3 4">
    <name type="scientific">Bergeyella zoohelcum</name>
    <dbReference type="NCBI Taxonomy" id="1015"/>
    <lineage>
        <taxon>Bacteria</taxon>
        <taxon>Pseudomonadati</taxon>
        <taxon>Bacteroidota</taxon>
        <taxon>Flavobacteriia</taxon>
        <taxon>Flavobacteriales</taxon>
        <taxon>Weeksellaceae</taxon>
        <taxon>Bergeyella</taxon>
    </lineage>
</organism>
<evidence type="ECO:0000313" key="4">
    <source>
        <dbReference type="Proteomes" id="UP000255515"/>
    </source>
</evidence>
<keyword evidence="1" id="KW-0732">Signal</keyword>
<dbReference type="InterPro" id="IPR026444">
    <property type="entry name" value="Secre_tail"/>
</dbReference>
<sequence>MGGSLAAQFHAESFVPKEEVIIAYKNASRDVLVVKTTQQSMKIKSIAIFDILGTQVAQFSTNTNSMEIDLSRLRNGKYLMSYSLNDNTQKVKQIIKQ</sequence>
<dbReference type="EMBL" id="UFTJ01000003">
    <property type="protein sequence ID" value="SUV52794.1"/>
    <property type="molecule type" value="Genomic_DNA"/>
</dbReference>
<accession>A0A380ZUV3</accession>
<dbReference type="Proteomes" id="UP000255515">
    <property type="component" value="Unassembled WGS sequence"/>
</dbReference>
<protein>
    <submittedName>
        <fullName evidence="3">Por secretion system C-terminal sorting domain</fullName>
    </submittedName>
</protein>
<dbReference type="NCBIfam" id="TIGR04183">
    <property type="entry name" value="Por_Secre_tail"/>
    <property type="match status" value="1"/>
</dbReference>
<name>A0A380ZUV3_9FLAO</name>
<evidence type="ECO:0000256" key="1">
    <source>
        <dbReference type="ARBA" id="ARBA00022729"/>
    </source>
</evidence>
<dbReference type="AlphaFoldDB" id="A0A380ZUV3"/>
<proteinExistence type="predicted"/>
<gene>
    <name evidence="3" type="ORF">NCTC11661_01939</name>
</gene>
<feature type="domain" description="Secretion system C-terminal sorting" evidence="2">
    <location>
        <begin position="28"/>
        <end position="95"/>
    </location>
</feature>